<dbReference type="Pfam" id="PF22296">
    <property type="entry name" value="bAvd"/>
    <property type="match status" value="1"/>
</dbReference>
<dbReference type="Proteomes" id="UP000177281">
    <property type="component" value="Unassembled WGS sequence"/>
</dbReference>
<feature type="domain" description="bAvd-like" evidence="1">
    <location>
        <begin position="13"/>
        <end position="115"/>
    </location>
</feature>
<dbReference type="EMBL" id="MFFB01000018">
    <property type="protein sequence ID" value="OGE94405.1"/>
    <property type="molecule type" value="Genomic_DNA"/>
</dbReference>
<evidence type="ECO:0000313" key="3">
    <source>
        <dbReference type="Proteomes" id="UP000177281"/>
    </source>
</evidence>
<protein>
    <recommendedName>
        <fullName evidence="1">bAvd-like domain-containing protein</fullName>
    </recommendedName>
</protein>
<proteinExistence type="predicted"/>
<gene>
    <name evidence="2" type="ORF">A3B10_01220</name>
</gene>
<comment type="caution">
    <text evidence="2">The sequence shown here is derived from an EMBL/GenBank/DDBJ whole genome shotgun (WGS) entry which is preliminary data.</text>
</comment>
<dbReference type="STRING" id="1817841.A3B10_01220"/>
<evidence type="ECO:0000313" key="2">
    <source>
        <dbReference type="EMBL" id="OGE94405.1"/>
    </source>
</evidence>
<organism evidence="2 3">
    <name type="scientific">Candidatus Doudnabacteria bacterium RIFCSPLOWO2_01_FULL_44_21</name>
    <dbReference type="NCBI Taxonomy" id="1817841"/>
    <lineage>
        <taxon>Bacteria</taxon>
        <taxon>Candidatus Doudnaibacteriota</taxon>
    </lineage>
</organism>
<reference evidence="2 3" key="1">
    <citation type="journal article" date="2016" name="Nat. Commun.">
        <title>Thousands of microbial genomes shed light on interconnected biogeochemical processes in an aquifer system.</title>
        <authorList>
            <person name="Anantharaman K."/>
            <person name="Brown C.T."/>
            <person name="Hug L.A."/>
            <person name="Sharon I."/>
            <person name="Castelle C.J."/>
            <person name="Probst A.J."/>
            <person name="Thomas B.C."/>
            <person name="Singh A."/>
            <person name="Wilkins M.J."/>
            <person name="Karaoz U."/>
            <person name="Brodie E.L."/>
            <person name="Williams K.H."/>
            <person name="Hubbard S.S."/>
            <person name="Banfield J.F."/>
        </authorList>
    </citation>
    <scope>NUCLEOTIDE SEQUENCE [LARGE SCALE GENOMIC DNA]</scope>
</reference>
<dbReference type="CDD" id="cd16376">
    <property type="entry name" value="Avd_like"/>
    <property type="match status" value="1"/>
</dbReference>
<sequence length="123" mass="14213">MTQNSFDPPVVVKIYKTYQILMPLLASFPKPQRYSLGQTLDRCLLAMLEHIFEANAVPLPLREGSLLKAEAKCELAKILVRLSCEGKIIENTQYYQLMANLQEIGKMLRGWIKYIRNQPNRDE</sequence>
<name>A0A1F5PWV0_9BACT</name>
<accession>A0A1F5PWV0</accession>
<dbReference type="AlphaFoldDB" id="A0A1F5PWV0"/>
<dbReference type="Gene3D" id="1.20.1440.60">
    <property type="entry name" value="23S rRNA-intervening sequence"/>
    <property type="match status" value="1"/>
</dbReference>
<evidence type="ECO:0000259" key="1">
    <source>
        <dbReference type="Pfam" id="PF22296"/>
    </source>
</evidence>
<dbReference type="InterPro" id="IPR036583">
    <property type="entry name" value="23S_rRNA_IVS_sf"/>
</dbReference>
<dbReference type="InterPro" id="IPR055360">
    <property type="entry name" value="bAvd"/>
</dbReference>
<dbReference type="SUPFAM" id="SSF158446">
    <property type="entry name" value="IVS-encoded protein-like"/>
    <property type="match status" value="1"/>
</dbReference>